<evidence type="ECO:0000259" key="2">
    <source>
        <dbReference type="Pfam" id="PF14726"/>
    </source>
</evidence>
<dbReference type="InterPro" id="IPR016024">
    <property type="entry name" value="ARM-type_fold"/>
</dbReference>
<dbReference type="GO" id="GO:0005814">
    <property type="term" value="C:centriole"/>
    <property type="evidence" value="ECO:0007669"/>
    <property type="project" value="TreeGrafter"/>
</dbReference>
<protein>
    <recommendedName>
        <fullName evidence="2">Rotatin N-terminal domain-containing protein</fullName>
    </recommendedName>
</protein>
<feature type="region of interest" description="Disordered" evidence="1">
    <location>
        <begin position="278"/>
        <end position="330"/>
    </location>
</feature>
<reference evidence="3" key="3">
    <citation type="submission" date="2025-09" db="UniProtKB">
        <authorList>
            <consortium name="Ensembl"/>
        </authorList>
    </citation>
    <scope>IDENTIFICATION</scope>
</reference>
<evidence type="ECO:0000313" key="3">
    <source>
        <dbReference type="Ensembl" id="ENSGWIP00000034596.1"/>
    </source>
</evidence>
<dbReference type="InterPro" id="IPR029249">
    <property type="entry name" value="Rotatin_N"/>
</dbReference>
<feature type="domain" description="Rotatin N-terminal" evidence="2">
    <location>
        <begin position="16"/>
        <end position="112"/>
    </location>
</feature>
<keyword evidence="4" id="KW-1185">Reference proteome</keyword>
<accession>A0A8C5N7G4</accession>
<feature type="region of interest" description="Disordered" evidence="1">
    <location>
        <begin position="1497"/>
        <end position="1546"/>
    </location>
</feature>
<dbReference type="PANTHER" id="PTHR31691">
    <property type="entry name" value="ROTATIN"/>
    <property type="match status" value="1"/>
</dbReference>
<evidence type="ECO:0000313" key="4">
    <source>
        <dbReference type="Proteomes" id="UP000694680"/>
    </source>
</evidence>
<name>A0A8C5N7G4_GOUWI</name>
<proteinExistence type="predicted"/>
<dbReference type="PANTHER" id="PTHR31691:SF1">
    <property type="entry name" value="ROTATIN"/>
    <property type="match status" value="1"/>
</dbReference>
<dbReference type="Ensembl" id="ENSGWIT00000037719.1">
    <property type="protein sequence ID" value="ENSGWIP00000034596.1"/>
    <property type="gene ID" value="ENSGWIG00000017914.1"/>
</dbReference>
<gene>
    <name evidence="3" type="primary">rttn</name>
</gene>
<dbReference type="InterPro" id="IPR030791">
    <property type="entry name" value="Rotatin"/>
</dbReference>
<reference evidence="3" key="2">
    <citation type="submission" date="2025-08" db="UniProtKB">
        <authorList>
            <consortium name="Ensembl"/>
        </authorList>
    </citation>
    <scope>IDENTIFICATION</scope>
</reference>
<dbReference type="GO" id="GO:0032053">
    <property type="term" value="P:ciliary basal body organization"/>
    <property type="evidence" value="ECO:0007669"/>
    <property type="project" value="TreeGrafter"/>
</dbReference>
<reference evidence="3" key="1">
    <citation type="submission" date="2020-06" db="EMBL/GenBank/DDBJ databases">
        <authorList>
            <consortium name="Wellcome Sanger Institute Data Sharing"/>
        </authorList>
    </citation>
    <scope>NUCLEOTIDE SEQUENCE [LARGE SCALE GENOMIC DNA]</scope>
</reference>
<dbReference type="Pfam" id="PF14726">
    <property type="entry name" value="RTTN_N"/>
    <property type="match status" value="1"/>
</dbReference>
<sequence>MELSALIKKIGHSLVEIRVRALKSVLSKLDHSLISIHDVVQEKMLFVYLLEWFNFPEVPMSNEVLDLLLTLSKHPSSAQMLRDVGAVDFLTQLSPNVKPRQRAVIDGTLDQLFMLPDLLPTPAVVLPEENSSETGFFHKNTSTNESVRCLKFSVFPWLTLTNTDRHILSSNESSLGSNNPNLVRTTCELLCDVIMQDFPAEIFLQRPNIAKKLLSLLKLSTGTGEGVAKYLHLAALSCLRQLCVELRKRLRFHQDPSFYSAKQDQFSQNSSFSCPQEVLGAQRSQSSSPGVEYSPRPSVVGRTGQRARGDGQDGDVASNSGSSQRLGAADRALTPADVATADLPDLGVENILELQFQQLTLAQFSVATVEHAIPILKTEGLHVFQRALELLSDALLLLCESVSELVWDDHSLVGTELREKLRACLELLGDILCSHQSHSADISHIHQRMTYIGTAVFTLKLLQSVLPPEKASEHLPESTALAIFHLCLDSSLGSLLPSMQETAAAYLEQVNPDNHDLYRRVTRAALWMESTCNFIKEIQAEGEKNWLELLELADQSIDGLPFHQHLPVIQHCLNMCSYLWKFDQPSPLLQTESQKLLLKLLSHPLLPVRMETYKCTLRLVKDCLGIHNVSRQTQEVCAGVHFLLHRKLLYEIITFGLQDASEKVNVPAKDILLFLLQGRLMMTPSTWDRFTQALDPVMAVLQGYASTDDSLGNCVLLISDTSAEAKDDGFPRLAKLRASLRLLFSSQPRVRTAAVQQLVPQLKSSDTVSRPEVDQPVISSLSNIYCLTNSVDVSLGTSSKSVLKVESVEKLFSILQSDAVDLSLRRSAADQLAVSCDCLLEPSVCILRKLVYVDLALRHSLAQRDLLLLTLLRASMILKQNKANPSETAVLMTLLLFDEIARIELWSDQSNTFATLKPFSLPLVIIRRYNLPFQAATHHAVSPHCSVLPPSSDLQTLGPARQALQVAWNTAWFCGTEKLLEHLGCGNSDITEFHGDLKLSEAQVCSLKAVHLPTALQDCVQAIVRAAAHRSVAAVLSRLGLYLLIYRMVLPHTPTYSCKDVLQSLGWQAALTRFLQVRPACVEDEKLLVGIVAFLNAYFKHFYTELETDEEDGDLRWILELLLNQEGVSLLNLLLGVETQTSTQGLGEQEEQKNHISQRLQRELTGFFNTLLTCVTRTTDRMCLALGGPFKSQLAVRLLQSLRVSDAPRFYGLPSLERTLRGMVVLTAQPGWSSHCSDLEPSSLCSKYLSGLLEVISSFYVEWGENSLSFMGKGVTKNAIICLLHLSHEMMTNVISQWSLGNEAAAEETNTSHLGLAWLVPLWVDRDPEVRFASLGLGAALSSISSGCQALCASCQNISGGLWGTLLNILLDQQESSLVRTEAAFILQNLVVMPMPANAEEAKNSHWQHPCVHDEVSGVSLVGLPALQALLYHCHYFQHMLLSASSCYRSCFPLVSQPLTFISVCLDSETSLTLPTYAEPLTLSSSRLFSSLSTSSTVVSTDPSGPHTPKAPSPSTVTEEMPSSRLMAQGQSETDTSDSVTSQDSCQDKPLAIGPVVIATPHLLTAHCGLLSNLLAVLPDFTLTAIRHNQLLQALARDGSAAHPSVSAALWKRWRAFAGTLTLCLEEKLSDSRLHSAALKFISTVFTEETKRRNKEVPTSQSKPACSLSDVLIGPAATQLCDLLLQSFEKLTLQDPLKKLTAKALTTLMACSPTAQDFAATTGLIDSCVEQMKQIYSQLNLMSLRPSKASQRKKVNWKSPISVAATDAHLTLALYALWPWLLLHDPTMEAALELLCVYTAHCTTACSALCGSGPAVVSGSKSSSTSSLMQSVMKLTSGFTVDYTPIHNLAFCLLTNLVQSRDCRGLLQKNNFLQAFLSVPMPKAAAVKAQSVGGGGGSLSAWLKLLLSVSLSEDGQQSILKVTGALELLVDLAPHRRHALLTLHNLCFNTANKSHLIANGTLWNIRVCVCVEFIPLTQGYERVKAGTCTPHQCV</sequence>
<dbReference type="GO" id="GO:0005813">
    <property type="term" value="C:centrosome"/>
    <property type="evidence" value="ECO:0007669"/>
    <property type="project" value="InterPro"/>
</dbReference>
<dbReference type="Proteomes" id="UP000694680">
    <property type="component" value="Chromosome 20"/>
</dbReference>
<organism evidence="3 4">
    <name type="scientific">Gouania willdenowi</name>
    <name type="common">Blunt-snouted clingfish</name>
    <name type="synonym">Lepadogaster willdenowi</name>
    <dbReference type="NCBI Taxonomy" id="441366"/>
    <lineage>
        <taxon>Eukaryota</taxon>
        <taxon>Metazoa</taxon>
        <taxon>Chordata</taxon>
        <taxon>Craniata</taxon>
        <taxon>Vertebrata</taxon>
        <taxon>Euteleostomi</taxon>
        <taxon>Actinopterygii</taxon>
        <taxon>Neopterygii</taxon>
        <taxon>Teleostei</taxon>
        <taxon>Neoteleostei</taxon>
        <taxon>Acanthomorphata</taxon>
        <taxon>Ovalentaria</taxon>
        <taxon>Blenniimorphae</taxon>
        <taxon>Blenniiformes</taxon>
        <taxon>Gobiesocoidei</taxon>
        <taxon>Gobiesocidae</taxon>
        <taxon>Gobiesocinae</taxon>
        <taxon>Gouania</taxon>
    </lineage>
</organism>
<feature type="compositionally biased region" description="Low complexity" evidence="1">
    <location>
        <begin position="1531"/>
        <end position="1545"/>
    </location>
</feature>
<evidence type="ECO:0000256" key="1">
    <source>
        <dbReference type="SAM" id="MobiDB-lite"/>
    </source>
</evidence>
<dbReference type="GO" id="GO:0007099">
    <property type="term" value="P:centriole replication"/>
    <property type="evidence" value="ECO:0007669"/>
    <property type="project" value="TreeGrafter"/>
</dbReference>
<dbReference type="SUPFAM" id="SSF48371">
    <property type="entry name" value="ARM repeat"/>
    <property type="match status" value="1"/>
</dbReference>
<dbReference type="GO" id="GO:0036064">
    <property type="term" value="C:ciliary basal body"/>
    <property type="evidence" value="ECO:0007669"/>
    <property type="project" value="InterPro"/>
</dbReference>
<dbReference type="GO" id="GO:0010457">
    <property type="term" value="P:centriole-centriole cohesion"/>
    <property type="evidence" value="ECO:0007669"/>
    <property type="project" value="TreeGrafter"/>
</dbReference>